<dbReference type="RefSeq" id="WP_116703957.1">
    <property type="nucleotide sequence ID" value="NZ_QUWV01000144.1"/>
</dbReference>
<dbReference type="Pfam" id="PF14384">
    <property type="entry name" value="BrnA_antitoxin"/>
    <property type="match status" value="1"/>
</dbReference>
<gene>
    <name evidence="1" type="ORF">DY926_14190</name>
</gene>
<accession>A0A371YXE9</accession>
<reference evidence="1 2" key="1">
    <citation type="submission" date="2018-08" db="EMBL/GenBank/DDBJ databases">
        <title>Komagataeibacter sp. AV 382.</title>
        <authorList>
            <person name="Skraban J."/>
            <person name="Trcek J."/>
        </authorList>
    </citation>
    <scope>NUCLEOTIDE SEQUENCE [LARGE SCALE GENOMIC DNA]</scope>
    <source>
        <strain evidence="1 2">AV 382</strain>
    </source>
</reference>
<proteinExistence type="predicted"/>
<evidence type="ECO:0000313" key="2">
    <source>
        <dbReference type="Proteomes" id="UP000262371"/>
    </source>
</evidence>
<protein>
    <recommendedName>
        <fullName evidence="3">BrnA antitoxin family protein</fullName>
    </recommendedName>
</protein>
<comment type="caution">
    <text evidence="1">The sequence shown here is derived from an EMBL/GenBank/DDBJ whole genome shotgun (WGS) entry which is preliminary data.</text>
</comment>
<dbReference type="Proteomes" id="UP000262371">
    <property type="component" value="Unassembled WGS sequence"/>
</dbReference>
<dbReference type="OrthoDB" id="361944at2"/>
<dbReference type="InterPro" id="IPR025528">
    <property type="entry name" value="BrnA_antitoxin"/>
</dbReference>
<evidence type="ECO:0000313" key="1">
    <source>
        <dbReference type="EMBL" id="RFD18901.1"/>
    </source>
</evidence>
<keyword evidence="2" id="KW-1185">Reference proteome</keyword>
<evidence type="ECO:0008006" key="3">
    <source>
        <dbReference type="Google" id="ProtNLM"/>
    </source>
</evidence>
<organism evidence="1 2">
    <name type="scientific">Komagataeibacter melaceti</name>
    <dbReference type="NCBI Taxonomy" id="2766577"/>
    <lineage>
        <taxon>Bacteria</taxon>
        <taxon>Pseudomonadati</taxon>
        <taxon>Pseudomonadota</taxon>
        <taxon>Alphaproteobacteria</taxon>
        <taxon>Acetobacterales</taxon>
        <taxon>Acetobacteraceae</taxon>
        <taxon>Komagataeibacter</taxon>
    </lineage>
</organism>
<dbReference type="AlphaFoldDB" id="A0A371YXE9"/>
<name>A0A371YXE9_9PROT</name>
<sequence>MNAKKLSGANAWVDPDDAPELTEDFFDRAEIRQGNQLIRRGRPVATHPKKQVTLRLDEDVLAGWRATGPGWQTRVNEELRRILERNAPH</sequence>
<dbReference type="EMBL" id="QUWV01000144">
    <property type="protein sequence ID" value="RFD18901.1"/>
    <property type="molecule type" value="Genomic_DNA"/>
</dbReference>